<name>A0A1Q8EED0_STRAI</name>
<keyword evidence="1" id="KW-1133">Transmembrane helix</keyword>
<dbReference type="AlphaFoldDB" id="A0A1Q8EED0"/>
<feature type="transmembrane region" description="Helical" evidence="1">
    <location>
        <begin position="174"/>
        <end position="192"/>
    </location>
</feature>
<evidence type="ECO:0000313" key="4">
    <source>
        <dbReference type="EMBL" id="SUN07428.1"/>
    </source>
</evidence>
<reference evidence="6" key="2">
    <citation type="submission" date="2016-12" db="EMBL/GenBank/DDBJ databases">
        <authorList>
            <person name="Gulvik C.A."/>
        </authorList>
    </citation>
    <scope>NUCLEOTIDE SEQUENCE [LARGE SCALE GENOMIC DNA]</scope>
    <source>
        <strain evidence="6">ATCC 51725</strain>
    </source>
</reference>
<dbReference type="Proteomes" id="UP000297747">
    <property type="component" value="Unassembled WGS sequence"/>
</dbReference>
<evidence type="ECO:0000313" key="5">
    <source>
        <dbReference type="EMBL" id="TFU29978.1"/>
    </source>
</evidence>
<gene>
    <name evidence="3" type="ORF">BU200_03655</name>
    <name evidence="5" type="ORF">E4U01_07900</name>
    <name evidence="4" type="ORF">NCTC12957_01178</name>
</gene>
<feature type="transmembrane region" description="Helical" evidence="1">
    <location>
        <begin position="151"/>
        <end position="168"/>
    </location>
</feature>
<protein>
    <submittedName>
        <fullName evidence="5">DUF1648 domain-containing protein</fullName>
    </submittedName>
    <submittedName>
        <fullName evidence="4">Integral membrane protein</fullName>
    </submittedName>
</protein>
<feature type="domain" description="DUF1648" evidence="2">
    <location>
        <begin position="15"/>
        <end position="61"/>
    </location>
</feature>
<proteinExistence type="predicted"/>
<evidence type="ECO:0000259" key="2">
    <source>
        <dbReference type="Pfam" id="PF07853"/>
    </source>
</evidence>
<keyword evidence="6" id="KW-1185">Reference proteome</keyword>
<feature type="transmembrane region" description="Helical" evidence="1">
    <location>
        <begin position="85"/>
        <end position="106"/>
    </location>
</feature>
<evidence type="ECO:0000313" key="3">
    <source>
        <dbReference type="EMBL" id="OLF50161.1"/>
    </source>
</evidence>
<dbReference type="InterPro" id="IPR012867">
    <property type="entry name" value="DUF1648"/>
</dbReference>
<dbReference type="Pfam" id="PF07853">
    <property type="entry name" value="DUF1648"/>
    <property type="match status" value="1"/>
</dbReference>
<reference evidence="4 7" key="3">
    <citation type="submission" date="2018-06" db="EMBL/GenBank/DDBJ databases">
        <authorList>
            <consortium name="Pathogen Informatics"/>
            <person name="Doyle S."/>
        </authorList>
    </citation>
    <scope>NUCLEOTIDE SEQUENCE [LARGE SCALE GENOMIC DNA]</scope>
    <source>
        <strain evidence="4 7">NCTC12957</strain>
    </source>
</reference>
<evidence type="ECO:0000313" key="6">
    <source>
        <dbReference type="Proteomes" id="UP000186437"/>
    </source>
</evidence>
<feature type="transmembrane region" description="Helical" evidence="1">
    <location>
        <begin position="112"/>
        <end position="131"/>
    </location>
</feature>
<dbReference type="Proteomes" id="UP000186437">
    <property type="component" value="Unassembled WGS sequence"/>
</dbReference>
<dbReference type="RefSeq" id="WP_075098879.1">
    <property type="nucleotide sequence ID" value="NZ_CAKOCW010000016.1"/>
</dbReference>
<dbReference type="EMBL" id="SPQA01000030">
    <property type="protein sequence ID" value="TFU29978.1"/>
    <property type="molecule type" value="Genomic_DNA"/>
</dbReference>
<evidence type="ECO:0000313" key="7">
    <source>
        <dbReference type="Proteomes" id="UP000255213"/>
    </source>
</evidence>
<reference evidence="5 8" key="4">
    <citation type="submission" date="2019-03" db="EMBL/GenBank/DDBJ databases">
        <title>Diversity of the mouse oral microbiome.</title>
        <authorList>
            <person name="Joseph S."/>
            <person name="Aduse-Opoku J."/>
            <person name="Curtis M."/>
            <person name="Wade W."/>
            <person name="Hashim A."/>
        </authorList>
    </citation>
    <scope>NUCLEOTIDE SEQUENCE [LARGE SCALE GENOMIC DNA]</scope>
    <source>
        <strain evidence="5 8">HT4</strain>
    </source>
</reference>
<evidence type="ECO:0000313" key="8">
    <source>
        <dbReference type="Proteomes" id="UP000297747"/>
    </source>
</evidence>
<accession>A0A1Q8EED0</accession>
<dbReference type="Proteomes" id="UP000255213">
    <property type="component" value="Unassembled WGS sequence"/>
</dbReference>
<evidence type="ECO:0000256" key="1">
    <source>
        <dbReference type="SAM" id="Phobius"/>
    </source>
</evidence>
<feature type="transmembrane region" description="Helical" evidence="1">
    <location>
        <begin position="7"/>
        <end position="27"/>
    </location>
</feature>
<dbReference type="EMBL" id="UHEN01000001">
    <property type="protein sequence ID" value="SUN07428.1"/>
    <property type="molecule type" value="Genomic_DNA"/>
</dbReference>
<sequence length="202" mass="22466">MKKIDWKLLIVTSSIFLIPLVLILIYYGQLPAVLYTHFGIDSQANEISDKWIALVLTPILLVVVHLSLCIGLDMTKSGRLPVVKVVKWVIPIFTTLETVLILVYNAGNQIDVRRLVVALLALIYLLLGNYLPKDVAGMTDSKTLMDRKKTAYLFISGAFALLLSLFFAPTVSLVVGIVFIVLVISWSICVGVKNYRSTSNRL</sequence>
<dbReference type="EMBL" id="MSJL01000011">
    <property type="protein sequence ID" value="OLF50161.1"/>
    <property type="molecule type" value="Genomic_DNA"/>
</dbReference>
<keyword evidence="1" id="KW-0472">Membrane</keyword>
<keyword evidence="1" id="KW-0812">Transmembrane</keyword>
<feature type="transmembrane region" description="Helical" evidence="1">
    <location>
        <begin position="51"/>
        <end position="73"/>
    </location>
</feature>
<organism evidence="3 6">
    <name type="scientific">Streptococcus acidominimus</name>
    <dbReference type="NCBI Taxonomy" id="1326"/>
    <lineage>
        <taxon>Bacteria</taxon>
        <taxon>Bacillati</taxon>
        <taxon>Bacillota</taxon>
        <taxon>Bacilli</taxon>
        <taxon>Lactobacillales</taxon>
        <taxon>Streptococcaceae</taxon>
        <taxon>Streptococcus</taxon>
    </lineage>
</organism>
<dbReference type="OrthoDB" id="9808690at2"/>
<reference evidence="3" key="1">
    <citation type="submission" date="2016-12" db="EMBL/GenBank/DDBJ databases">
        <authorList>
            <person name="Song W.-J."/>
            <person name="Kurnit D.M."/>
        </authorList>
    </citation>
    <scope>NUCLEOTIDE SEQUENCE [LARGE SCALE GENOMIC DNA]</scope>
    <source>
        <strain evidence="3">ATCC 51725</strain>
    </source>
</reference>